<gene>
    <name evidence="1" type="ORF">B0I32_106120</name>
</gene>
<organism evidence="1 2">
    <name type="scientific">Nonomuraea fuscirosea</name>
    <dbReference type="NCBI Taxonomy" id="1291556"/>
    <lineage>
        <taxon>Bacteria</taxon>
        <taxon>Bacillati</taxon>
        <taxon>Actinomycetota</taxon>
        <taxon>Actinomycetes</taxon>
        <taxon>Streptosporangiales</taxon>
        <taxon>Streptosporangiaceae</taxon>
        <taxon>Nonomuraea</taxon>
    </lineage>
</organism>
<accession>A0A2T0N1X4</accession>
<sequence>MVSGIPGARPARRPKPNAICVGGPCDGMLTHIEQDVGVVRVRLKPDLQTHGVRYRITAGRVHHPSCNVPFVVLSWAGDDGGD</sequence>
<name>A0A2T0N1X4_9ACTN</name>
<dbReference type="Proteomes" id="UP000238312">
    <property type="component" value="Unassembled WGS sequence"/>
</dbReference>
<dbReference type="AlphaFoldDB" id="A0A2T0N1X4"/>
<evidence type="ECO:0000313" key="2">
    <source>
        <dbReference type="Proteomes" id="UP000238312"/>
    </source>
</evidence>
<proteinExistence type="predicted"/>
<protein>
    <submittedName>
        <fullName evidence="1">Uncharacterized protein</fullName>
    </submittedName>
</protein>
<keyword evidence="2" id="KW-1185">Reference proteome</keyword>
<evidence type="ECO:0000313" key="1">
    <source>
        <dbReference type="EMBL" id="PRX65984.1"/>
    </source>
</evidence>
<dbReference type="EMBL" id="PVNG01000006">
    <property type="protein sequence ID" value="PRX65984.1"/>
    <property type="molecule type" value="Genomic_DNA"/>
</dbReference>
<comment type="caution">
    <text evidence="1">The sequence shown here is derived from an EMBL/GenBank/DDBJ whole genome shotgun (WGS) entry which is preliminary data.</text>
</comment>
<reference evidence="1 2" key="1">
    <citation type="submission" date="2018-03" db="EMBL/GenBank/DDBJ databases">
        <title>Genomic Encyclopedia of Type Strains, Phase III (KMG-III): the genomes of soil and plant-associated and newly described type strains.</title>
        <authorList>
            <person name="Whitman W."/>
        </authorList>
    </citation>
    <scope>NUCLEOTIDE SEQUENCE [LARGE SCALE GENOMIC DNA]</scope>
    <source>
        <strain evidence="1 2">CGMCC 4.7104</strain>
    </source>
</reference>